<dbReference type="Pfam" id="PF04230">
    <property type="entry name" value="PS_pyruv_trans"/>
    <property type="match status" value="1"/>
</dbReference>
<dbReference type="PANTHER" id="PTHR11183">
    <property type="entry name" value="GLYCOGENIN SUBFAMILY MEMBER"/>
    <property type="match status" value="1"/>
</dbReference>
<protein>
    <submittedName>
        <fullName evidence="2">Lipopolysaccharide biosynthesis protein, LPS:glycosyltransferase</fullName>
    </submittedName>
</protein>
<keyword evidence="3" id="KW-1185">Reference proteome</keyword>
<dbReference type="RefSeq" id="WP_253837639.1">
    <property type="nucleotide sequence ID" value="NZ_JAMTCS010000011.1"/>
</dbReference>
<dbReference type="SUPFAM" id="SSF53448">
    <property type="entry name" value="Nucleotide-diphospho-sugar transferases"/>
    <property type="match status" value="1"/>
</dbReference>
<dbReference type="Pfam" id="PF01501">
    <property type="entry name" value="Glyco_transf_8"/>
    <property type="match status" value="1"/>
</dbReference>
<dbReference type="Gene3D" id="1.25.40.10">
    <property type="entry name" value="Tetratricopeptide repeat domain"/>
    <property type="match status" value="1"/>
</dbReference>
<feature type="domain" description="Polysaccharide pyruvyl transferase" evidence="1">
    <location>
        <begin position="476"/>
        <end position="713"/>
    </location>
</feature>
<dbReference type="Gene3D" id="3.90.550.10">
    <property type="entry name" value="Spore Coat Polysaccharide Biosynthesis Protein SpsA, Chain A"/>
    <property type="match status" value="1"/>
</dbReference>
<dbReference type="InterPro" id="IPR002495">
    <property type="entry name" value="Glyco_trans_8"/>
</dbReference>
<reference evidence="2" key="1">
    <citation type="submission" date="2022-06" db="EMBL/GenBank/DDBJ databases">
        <title>Genomic Encyclopedia of Archaeal and Bacterial Type Strains, Phase II (KMG-II): from individual species to whole genera.</title>
        <authorList>
            <person name="Goeker M."/>
        </authorList>
    </citation>
    <scope>NUCLEOTIDE SEQUENCE</scope>
    <source>
        <strain evidence="2">DSM 26652</strain>
    </source>
</reference>
<dbReference type="InterPro" id="IPR011990">
    <property type="entry name" value="TPR-like_helical_dom_sf"/>
</dbReference>
<organism evidence="2 3">
    <name type="scientific">Promicromonospora thailandica</name>
    <dbReference type="NCBI Taxonomy" id="765201"/>
    <lineage>
        <taxon>Bacteria</taxon>
        <taxon>Bacillati</taxon>
        <taxon>Actinomycetota</taxon>
        <taxon>Actinomycetes</taxon>
        <taxon>Micrococcales</taxon>
        <taxon>Promicromonosporaceae</taxon>
        <taxon>Promicromonospora</taxon>
    </lineage>
</organism>
<name>A0A9X2G5T2_9MICO</name>
<dbReference type="SUPFAM" id="SSF48452">
    <property type="entry name" value="TPR-like"/>
    <property type="match status" value="1"/>
</dbReference>
<accession>A0A9X2G5T2</accession>
<sequence>MAITDGSRRAYVSFVDHDSLAGFLVLLKSLILNNPGSTADLVVLHDGLPGDDAALIRTLRPGVRFVRVDPALYERFRRPGGSSGAPGTMYAILDAFRLRDYDRVITLGTDMTVLGEIEGLFDLPEPFAAVPRSSRDDDPAFDGGLLVFGREHMSDEFVARLERVGSDGAYAPDEHGQGLLNAVLGSGYHRLDRTYNWTKEASQPGRSQPGDVRVLHFTGRYKPWTGGEHGYAELEATWRSYDLTHLAFFARYLALSDGGAPTDPVLESHYRDVVRDVPAELLDRLVARDVDKVGRLVAEATALSQQGRYAAAVAVRQAVAGQTGRISDPLRLAGDLRALSRYDEAAAIGLLAVKEPEPWLAEQFLSETAWVTGDLAAAREHLDAALHLNPVHAKARALDGRLRAGSVDAGVQATTTPGGLRLTHAAFYMDELGNYGDELLPVAVRESVAAVRPVESWNGVHVHQVFDAAAVERANATDAVLVGGGGLFLPDTMPNGNSGWQWNVPDDSLRSLRVPLGLVAVGYNLFEGQEIHGSRFGESLRLTVERATLVGLRNHGSIDRVRDLLPAELQDRVRYMPCPTTFLGLLPHGPGARVERAVEPGRRPVVHLNIAFDRTALRFKGRYDGFLAELDRFVRAAGELADIRIAAHTVGDERVAQDLYATHGTRVPVDCLFRLGVDGALQLYADSDLVIGMRGHAGMIPFGVGTPIVSLVSHPKLRYFLEDVGHPEWGLPIFEEHLGDRLLELTRAVLDDPGQYRKAVAGARESLREQYDESLAVLLRAV</sequence>
<comment type="caution">
    <text evidence="2">The sequence shown here is derived from an EMBL/GenBank/DDBJ whole genome shotgun (WGS) entry which is preliminary data.</text>
</comment>
<dbReference type="Proteomes" id="UP001139493">
    <property type="component" value="Unassembled WGS sequence"/>
</dbReference>
<evidence type="ECO:0000259" key="1">
    <source>
        <dbReference type="Pfam" id="PF04230"/>
    </source>
</evidence>
<dbReference type="EMBL" id="JAMTCS010000011">
    <property type="protein sequence ID" value="MCP2266098.1"/>
    <property type="molecule type" value="Genomic_DNA"/>
</dbReference>
<dbReference type="InterPro" id="IPR029044">
    <property type="entry name" value="Nucleotide-diphossugar_trans"/>
</dbReference>
<evidence type="ECO:0000313" key="2">
    <source>
        <dbReference type="EMBL" id="MCP2266098.1"/>
    </source>
</evidence>
<dbReference type="InterPro" id="IPR050587">
    <property type="entry name" value="GNT1/Glycosyltrans_8"/>
</dbReference>
<dbReference type="GO" id="GO:0016757">
    <property type="term" value="F:glycosyltransferase activity"/>
    <property type="evidence" value="ECO:0007669"/>
    <property type="project" value="InterPro"/>
</dbReference>
<dbReference type="InterPro" id="IPR007345">
    <property type="entry name" value="Polysacch_pyruvyl_Trfase"/>
</dbReference>
<evidence type="ECO:0000313" key="3">
    <source>
        <dbReference type="Proteomes" id="UP001139493"/>
    </source>
</evidence>
<dbReference type="AlphaFoldDB" id="A0A9X2G5T2"/>
<proteinExistence type="predicted"/>
<gene>
    <name evidence="2" type="ORF">APR03_003463</name>
</gene>